<evidence type="ECO:0000313" key="2">
    <source>
        <dbReference type="EMBL" id="DAE28540.1"/>
    </source>
</evidence>
<feature type="compositionally biased region" description="Polar residues" evidence="1">
    <location>
        <begin position="63"/>
        <end position="81"/>
    </location>
</feature>
<name>A0A8S5RC37_9VIRU</name>
<reference evidence="2" key="1">
    <citation type="journal article" date="2021" name="Proc. Natl. Acad. Sci. U.S.A.">
        <title>A Catalog of Tens of Thousands of Viruses from Human Metagenomes Reveals Hidden Associations with Chronic Diseases.</title>
        <authorList>
            <person name="Tisza M.J."/>
            <person name="Buck C.B."/>
        </authorList>
    </citation>
    <scope>NUCLEOTIDE SEQUENCE</scope>
    <source>
        <strain evidence="2">CtOZh10</strain>
    </source>
</reference>
<protein>
    <submittedName>
        <fullName evidence="2">Uncharacterized protein</fullName>
    </submittedName>
</protein>
<accession>A0A8S5RC37</accession>
<dbReference type="EMBL" id="BK059088">
    <property type="protein sequence ID" value="DAE28540.1"/>
    <property type="molecule type" value="Genomic_DNA"/>
</dbReference>
<proteinExistence type="predicted"/>
<feature type="region of interest" description="Disordered" evidence="1">
    <location>
        <begin position="55"/>
        <end position="81"/>
    </location>
</feature>
<organism evidence="2">
    <name type="scientific">virus sp. ctOZh10</name>
    <dbReference type="NCBI Taxonomy" id="2828250"/>
    <lineage>
        <taxon>Viruses</taxon>
    </lineage>
</organism>
<sequence>MKNKLKYFFENHPHNIVYATSDETLFINQEDAVKHAQTLKDNVVEEYLRTSVKEEPVIPAPNAEQTGESALQDTAKKSSPSELKAIKAKAVADYLALFGEAPDPKLSAAQIQELIKAKQLELDAENQGEDETDDTENSDGEEQPEGEQSQEDNQEENKSE</sequence>
<evidence type="ECO:0000256" key="1">
    <source>
        <dbReference type="SAM" id="MobiDB-lite"/>
    </source>
</evidence>
<feature type="region of interest" description="Disordered" evidence="1">
    <location>
        <begin position="120"/>
        <end position="160"/>
    </location>
</feature>
<feature type="compositionally biased region" description="Acidic residues" evidence="1">
    <location>
        <begin position="122"/>
        <end position="154"/>
    </location>
</feature>